<evidence type="ECO:0000256" key="5">
    <source>
        <dbReference type="ARBA" id="ARBA00022800"/>
    </source>
</evidence>
<keyword evidence="6 10" id="KW-0342">GTP-binding</keyword>
<feature type="binding site" evidence="11">
    <location>
        <position position="67"/>
    </location>
    <ligand>
        <name>Mn(2+)</name>
        <dbReference type="ChEBI" id="CHEBI:29035"/>
        <label>1</label>
    </ligand>
</feature>
<dbReference type="PANTHER" id="PTHR43749">
    <property type="entry name" value="RNA-SPLICING LIGASE RTCB"/>
    <property type="match status" value="1"/>
</dbReference>
<feature type="binding site" evidence="10">
    <location>
        <begin position="256"/>
        <end position="257"/>
    </location>
    <ligand>
        <name>GMP</name>
        <dbReference type="ChEBI" id="CHEBI:58115"/>
    </ligand>
</feature>
<dbReference type="Pfam" id="PF01139">
    <property type="entry name" value="RtcB"/>
    <property type="match status" value="1"/>
</dbReference>
<name>A0A089LAJ4_PAEBO</name>
<dbReference type="GO" id="GO:0170057">
    <property type="term" value="F:RNA ligase (GTP) activity"/>
    <property type="evidence" value="ECO:0007669"/>
    <property type="project" value="UniProtKB-EC"/>
</dbReference>
<dbReference type="GO" id="GO:0005525">
    <property type="term" value="F:GTP binding"/>
    <property type="evidence" value="ECO:0007669"/>
    <property type="project" value="UniProtKB-KW"/>
</dbReference>
<keyword evidence="7 11" id="KW-0464">Manganese</keyword>
<dbReference type="Proteomes" id="UP000029518">
    <property type="component" value="Chromosome"/>
</dbReference>
<evidence type="ECO:0000256" key="2">
    <source>
        <dbReference type="ARBA" id="ARBA00022598"/>
    </source>
</evidence>
<accession>A0A089LAJ4</accession>
<comment type="catalytic activity">
    <reaction evidence="8">
        <text>a 3'-end 3'-phospho-ribonucleotide-RNA + a 5'-end dephospho-ribonucleoside-RNA + GTP = a ribonucleotidyl-ribonucleotide-RNA + GMP + diphosphate</text>
        <dbReference type="Rhea" id="RHEA:68076"/>
        <dbReference type="Rhea" id="RHEA-COMP:10463"/>
        <dbReference type="Rhea" id="RHEA-COMP:13936"/>
        <dbReference type="Rhea" id="RHEA-COMP:17355"/>
        <dbReference type="ChEBI" id="CHEBI:33019"/>
        <dbReference type="ChEBI" id="CHEBI:37565"/>
        <dbReference type="ChEBI" id="CHEBI:58115"/>
        <dbReference type="ChEBI" id="CHEBI:83062"/>
        <dbReference type="ChEBI" id="CHEBI:138284"/>
        <dbReference type="ChEBI" id="CHEBI:173118"/>
        <dbReference type="EC" id="6.5.1.8"/>
    </reaction>
</comment>
<feature type="binding site" evidence="11">
    <location>
        <position position="256"/>
    </location>
    <ligand>
        <name>Mn(2+)</name>
        <dbReference type="ChEBI" id="CHEBI:29035"/>
        <label>2</label>
    </ligand>
</feature>
<dbReference type="PANTHER" id="PTHR43749:SF2">
    <property type="entry name" value="RNA-SPLICING LIGASE RTCB"/>
    <property type="match status" value="1"/>
</dbReference>
<feature type="binding site" evidence="11">
    <location>
        <position position="151"/>
    </location>
    <ligand>
        <name>Mn(2+)</name>
        <dbReference type="ChEBI" id="CHEBI:29035"/>
        <label>1</label>
    </ligand>
</feature>
<sequence length="408" mass="44359">MAYQNIDGVRIWGNPDSGALAQAKMCAETGNVVQTLLMADHHKGYSQPIGGVVVYDGQISPSGVGYDIACGNKAVRTSLTVEEIRPKLANIMDEIARRISFGIGRVNKERVDHELFDDPDWAVYMAVGRQEHDKLKALAQSQLGTVGSGNHFVDLFEEAGTGRVWIANHFGSRGFGHKTASGFLNLAAGRDFLANAPGEKMDQPPVLLNLSSELGDMYYRAMKLAGRYAYAGRDYVIRQVLAILGTEADLEVHNHHNYAWKETHGGKEVVVVRKGATPSAPGQVGFIGGSMGDISVIVKGKDRKESEDAYYSTVHGAGRIMSRTQAAGKMNWKTRTRSGGQISTAQMLGAVRDFGVELRGAGTDESPFVYRKLQEVLDAHAETIEIMHVLKPIGVCMAGADEFDPYKD</sequence>
<keyword evidence="4 10" id="KW-0547">Nucleotide-binding</keyword>
<dbReference type="InterPro" id="IPR052915">
    <property type="entry name" value="RtcB-like"/>
</dbReference>
<evidence type="ECO:0000256" key="6">
    <source>
        <dbReference type="ARBA" id="ARBA00023134"/>
    </source>
</evidence>
<feature type="binding site" evidence="11">
    <location>
        <position position="169"/>
    </location>
    <ligand>
        <name>Mn(2+)</name>
        <dbReference type="ChEBI" id="CHEBI:29035"/>
        <label>2</label>
    </ligand>
</feature>
<gene>
    <name evidence="12" type="ORF">PBOR_03780</name>
</gene>
<dbReference type="EMBL" id="CP009285">
    <property type="protein sequence ID" value="AIQ56173.1"/>
    <property type="molecule type" value="Genomic_DNA"/>
</dbReference>
<feature type="binding site" evidence="10">
    <location>
        <begin position="288"/>
        <end position="291"/>
    </location>
    <ligand>
        <name>GMP</name>
        <dbReference type="ChEBI" id="CHEBI:58115"/>
    </ligand>
</feature>
<keyword evidence="5" id="KW-0692">RNA repair</keyword>
<evidence type="ECO:0000256" key="4">
    <source>
        <dbReference type="ARBA" id="ARBA00022741"/>
    </source>
</evidence>
<feature type="binding site" evidence="10">
    <location>
        <position position="295"/>
    </location>
    <ligand>
        <name>GMP</name>
        <dbReference type="ChEBI" id="CHEBI:58115"/>
    </ligand>
</feature>
<dbReference type="KEGG" id="pbd:PBOR_03780"/>
<dbReference type="GO" id="GO:0030145">
    <property type="term" value="F:manganese ion binding"/>
    <property type="evidence" value="ECO:0007669"/>
    <property type="project" value="TreeGrafter"/>
</dbReference>
<feature type="binding site" evidence="10">
    <location>
        <begin position="315"/>
        <end position="318"/>
    </location>
    <ligand>
        <name>GMP</name>
        <dbReference type="ChEBI" id="CHEBI:58115"/>
    </ligand>
</feature>
<organism evidence="12 13">
    <name type="scientific">Paenibacillus borealis</name>
    <dbReference type="NCBI Taxonomy" id="160799"/>
    <lineage>
        <taxon>Bacteria</taxon>
        <taxon>Bacillati</taxon>
        <taxon>Bacillota</taxon>
        <taxon>Bacilli</taxon>
        <taxon>Bacillales</taxon>
        <taxon>Paenibacillaceae</taxon>
        <taxon>Paenibacillus</taxon>
    </lineage>
</organism>
<dbReference type="HOGENOM" id="CLU_022279_1_0_9"/>
<dbReference type="SUPFAM" id="SSF103365">
    <property type="entry name" value="Hypothetical protein PH1602"/>
    <property type="match status" value="1"/>
</dbReference>
<reference evidence="12" key="1">
    <citation type="submission" date="2014-08" db="EMBL/GenBank/DDBJ databases">
        <title>Comparative genomics of the Paenibacillus odorifer group.</title>
        <authorList>
            <person name="den Bakker H.C."/>
            <person name="Tsai Y.-C.Y.-C."/>
            <person name="Martin N."/>
            <person name="Korlach J."/>
            <person name="Wiedmann M."/>
        </authorList>
    </citation>
    <scope>NUCLEOTIDE SEQUENCE [LARGE SCALE GENOMIC DNA]</scope>
    <source>
        <strain evidence="12">DSM 13188</strain>
    </source>
</reference>
<evidence type="ECO:0000256" key="10">
    <source>
        <dbReference type="PIRSR" id="PIRSR601233-2"/>
    </source>
</evidence>
<evidence type="ECO:0000313" key="12">
    <source>
        <dbReference type="EMBL" id="AIQ56173.1"/>
    </source>
</evidence>
<evidence type="ECO:0000256" key="1">
    <source>
        <dbReference type="ARBA" id="ARBA00012726"/>
    </source>
</evidence>
<protein>
    <recommendedName>
        <fullName evidence="1">3'-phosphate/5'-hydroxy nucleic acid ligase</fullName>
        <ecNumber evidence="1">6.5.1.8</ecNumber>
    </recommendedName>
</protein>
<evidence type="ECO:0000256" key="11">
    <source>
        <dbReference type="PIRSR" id="PIRSR601233-3"/>
    </source>
</evidence>
<evidence type="ECO:0000256" key="9">
    <source>
        <dbReference type="PIRSR" id="PIRSR601233-1"/>
    </source>
</evidence>
<proteinExistence type="predicted"/>
<dbReference type="OrthoDB" id="9802323at2"/>
<dbReference type="GO" id="GO:0006396">
    <property type="term" value="P:RNA processing"/>
    <property type="evidence" value="ECO:0007669"/>
    <property type="project" value="InterPro"/>
</dbReference>
<dbReference type="AlphaFoldDB" id="A0A089LAJ4"/>
<evidence type="ECO:0000256" key="8">
    <source>
        <dbReference type="ARBA" id="ARBA00047746"/>
    </source>
</evidence>
<evidence type="ECO:0000256" key="7">
    <source>
        <dbReference type="ARBA" id="ARBA00023211"/>
    </source>
</evidence>
<keyword evidence="2" id="KW-0436">Ligase</keyword>
<dbReference type="EC" id="6.5.1.8" evidence="1"/>
<evidence type="ECO:0000256" key="3">
    <source>
        <dbReference type="ARBA" id="ARBA00022723"/>
    </source>
</evidence>
<dbReference type="GO" id="GO:0003909">
    <property type="term" value="F:DNA ligase activity"/>
    <property type="evidence" value="ECO:0007669"/>
    <property type="project" value="TreeGrafter"/>
</dbReference>
<feature type="active site" description="GMP-histidine intermediate" evidence="9">
    <location>
        <position position="315"/>
    </location>
</feature>
<dbReference type="Gene3D" id="3.90.1860.10">
    <property type="entry name" value="tRNA-splicing ligase RtcB"/>
    <property type="match status" value="1"/>
</dbReference>
<keyword evidence="13" id="KW-1185">Reference proteome</keyword>
<dbReference type="InterPro" id="IPR036025">
    <property type="entry name" value="RtcB-like_sf"/>
</dbReference>
<dbReference type="RefSeq" id="WP_042210513.1">
    <property type="nucleotide sequence ID" value="NZ_CP009285.1"/>
</dbReference>
<dbReference type="GO" id="GO:0042245">
    <property type="term" value="P:RNA repair"/>
    <property type="evidence" value="ECO:0007669"/>
    <property type="project" value="UniProtKB-KW"/>
</dbReference>
<dbReference type="GO" id="GO:0006281">
    <property type="term" value="P:DNA repair"/>
    <property type="evidence" value="ECO:0007669"/>
    <property type="project" value="TreeGrafter"/>
</dbReference>
<evidence type="ECO:0000313" key="13">
    <source>
        <dbReference type="Proteomes" id="UP000029518"/>
    </source>
</evidence>
<dbReference type="InterPro" id="IPR001233">
    <property type="entry name" value="RtcB"/>
</dbReference>
<comment type="cofactor">
    <cofactor evidence="11">
        <name>Mn(2+)</name>
        <dbReference type="ChEBI" id="CHEBI:29035"/>
    </cofactor>
    <text evidence="11">Binds 2 manganese ions per subunit.</text>
</comment>
<keyword evidence="3 11" id="KW-0479">Metal-binding</keyword>